<dbReference type="PANTHER" id="PTHR30587:SF0">
    <property type="entry name" value="FLAGELLAR BIOSYNTHETIC PROTEIN FLIP"/>
    <property type="match status" value="1"/>
</dbReference>
<dbReference type="InterPro" id="IPR005838">
    <property type="entry name" value="T3SS_IM_P"/>
</dbReference>
<feature type="transmembrane region" description="Helical" evidence="12">
    <location>
        <begin position="98"/>
        <end position="131"/>
    </location>
</feature>
<dbReference type="RefSeq" id="WP_073260330.1">
    <property type="nucleotide sequence ID" value="NZ_FRCS01000008.1"/>
</dbReference>
<keyword evidence="9 12" id="KW-0472">Membrane</keyword>
<keyword evidence="7 12" id="KW-0653">Protein transport</keyword>
<feature type="region of interest" description="Disordered" evidence="13">
    <location>
        <begin position="55"/>
        <end position="82"/>
    </location>
</feature>
<dbReference type="EMBL" id="FRCS01000008">
    <property type="protein sequence ID" value="SHN42065.1"/>
    <property type="molecule type" value="Genomic_DNA"/>
</dbReference>
<protein>
    <recommendedName>
        <fullName evidence="2 12">Flagellar biosynthetic protein FliP</fullName>
    </recommendedName>
</protein>
<evidence type="ECO:0000256" key="2">
    <source>
        <dbReference type="ARBA" id="ARBA00021714"/>
    </source>
</evidence>
<evidence type="ECO:0000256" key="1">
    <source>
        <dbReference type="ARBA" id="ARBA00006257"/>
    </source>
</evidence>
<dbReference type="GO" id="GO:0005886">
    <property type="term" value="C:plasma membrane"/>
    <property type="evidence" value="ECO:0007669"/>
    <property type="project" value="UniProtKB-SubCell"/>
</dbReference>
<dbReference type="PRINTS" id="PR00951">
    <property type="entry name" value="FLGBIOSNFLIP"/>
</dbReference>
<gene>
    <name evidence="12" type="primary">fliP</name>
    <name evidence="14" type="ORF">SAMN05443668_10867</name>
</gene>
<keyword evidence="14" id="KW-0969">Cilium</keyword>
<evidence type="ECO:0000313" key="15">
    <source>
        <dbReference type="Proteomes" id="UP000184440"/>
    </source>
</evidence>
<dbReference type="PANTHER" id="PTHR30587">
    <property type="entry name" value="FLAGELLAR BIOSYNTHETIC PROTEIN FLIP"/>
    <property type="match status" value="1"/>
</dbReference>
<sequence length="301" mass="31724">MTHRAGMVLLGLATALGLWGGPSLLSGVAAAAPLPAAYTAAPFAPFAEPAAPVAGPAAPRVEPGAPRVEPAAPTPPVPPGGQVTVNVNNGPNGKPSTAITLLIALTVLSIAPSVLLLCTSFTKVYVVLSIVRNALGLQTVPPNQVIAGLALFLSMFIMTPVFSQVNEQGVQPYLKGTKTQAQAFDDGVKPMREFMLKHTRKDEIALLNRVADKPRPKNRDDVSLPVLIPAFVLSELRAAFIIGFVIFLPFIVVDMVVSASLMSLGMMMLPPVMVSLPFKLLLFVMSNGWTLVVTALVASYR</sequence>
<keyword evidence="14" id="KW-0966">Cell projection</keyword>
<evidence type="ECO:0000256" key="10">
    <source>
        <dbReference type="ARBA" id="ARBA00023143"/>
    </source>
</evidence>
<dbReference type="NCBIfam" id="TIGR01103">
    <property type="entry name" value="fliP"/>
    <property type="match status" value="1"/>
</dbReference>
<evidence type="ECO:0000256" key="9">
    <source>
        <dbReference type="ARBA" id="ARBA00023136"/>
    </source>
</evidence>
<keyword evidence="8 12" id="KW-1133">Transmembrane helix</keyword>
<dbReference type="Pfam" id="PF00813">
    <property type="entry name" value="FliP"/>
    <property type="match status" value="1"/>
</dbReference>
<comment type="caution">
    <text evidence="12">Lacks conserved residue(s) required for the propagation of feature annotation.</text>
</comment>
<dbReference type="STRING" id="134849.SAMN05443668_10867"/>
<keyword evidence="6 12" id="KW-1005">Bacterial flagellum biogenesis</keyword>
<dbReference type="NCBIfam" id="NF009438">
    <property type="entry name" value="PRK12797.1"/>
    <property type="match status" value="1"/>
</dbReference>
<dbReference type="AlphaFoldDB" id="A0A1M7R6V2"/>
<dbReference type="GO" id="GO:0009425">
    <property type="term" value="C:bacterial-type flagellum basal body"/>
    <property type="evidence" value="ECO:0007669"/>
    <property type="project" value="UniProtKB-SubCell"/>
</dbReference>
<evidence type="ECO:0000256" key="8">
    <source>
        <dbReference type="ARBA" id="ARBA00022989"/>
    </source>
</evidence>
<evidence type="ECO:0000256" key="11">
    <source>
        <dbReference type="ARBA" id="ARBA00023225"/>
    </source>
</evidence>
<reference evidence="14 15" key="1">
    <citation type="submission" date="2016-11" db="EMBL/GenBank/DDBJ databases">
        <authorList>
            <person name="Jaros S."/>
            <person name="Januszkiewicz K."/>
            <person name="Wedrychowicz H."/>
        </authorList>
    </citation>
    <scope>NUCLEOTIDE SEQUENCE [LARGE SCALE GENOMIC DNA]</scope>
    <source>
        <strain evidence="14 15">DSM 46144</strain>
    </source>
</reference>
<dbReference type="InterPro" id="IPR005837">
    <property type="entry name" value="FliP"/>
</dbReference>
<keyword evidence="14" id="KW-0282">Flagellum</keyword>
<name>A0A1M7R6V2_9ACTN</name>
<comment type="function">
    <text evidence="12">Plays a role in the flagellum-specific transport system.</text>
</comment>
<dbReference type="GO" id="GO:0009306">
    <property type="term" value="P:protein secretion"/>
    <property type="evidence" value="ECO:0007669"/>
    <property type="project" value="UniProtKB-UniRule"/>
</dbReference>
<evidence type="ECO:0000256" key="13">
    <source>
        <dbReference type="SAM" id="MobiDB-lite"/>
    </source>
</evidence>
<dbReference type="Proteomes" id="UP000184440">
    <property type="component" value="Unassembled WGS sequence"/>
</dbReference>
<accession>A0A1M7R6V2</accession>
<feature type="transmembrane region" description="Helical" evidence="12">
    <location>
        <begin position="238"/>
        <end position="259"/>
    </location>
</feature>
<evidence type="ECO:0000256" key="7">
    <source>
        <dbReference type="ARBA" id="ARBA00022927"/>
    </source>
</evidence>
<feature type="compositionally biased region" description="Low complexity" evidence="13">
    <location>
        <begin position="55"/>
        <end position="71"/>
    </location>
</feature>
<dbReference type="PRINTS" id="PR01302">
    <property type="entry name" value="TYPE3IMPPROT"/>
</dbReference>
<evidence type="ECO:0000256" key="6">
    <source>
        <dbReference type="ARBA" id="ARBA00022795"/>
    </source>
</evidence>
<evidence type="ECO:0000313" key="14">
    <source>
        <dbReference type="EMBL" id="SHN42065.1"/>
    </source>
</evidence>
<comment type="similarity">
    <text evidence="1 12">Belongs to the FliP/MopC/SpaP family.</text>
</comment>
<evidence type="ECO:0000256" key="4">
    <source>
        <dbReference type="ARBA" id="ARBA00022475"/>
    </source>
</evidence>
<proteinExistence type="inferred from homology"/>
<feature type="transmembrane region" description="Helical" evidence="12">
    <location>
        <begin position="280"/>
        <end position="300"/>
    </location>
</feature>
<keyword evidence="10" id="KW-0975">Bacterial flagellum</keyword>
<comment type="subcellular location">
    <subcellularLocation>
        <location evidence="12">Cell membrane</location>
        <topology evidence="12">Multi-pass membrane protein</topology>
    </subcellularLocation>
    <subcellularLocation>
        <location evidence="12">Bacterial flagellum basal body</location>
    </subcellularLocation>
</comment>
<evidence type="ECO:0000256" key="5">
    <source>
        <dbReference type="ARBA" id="ARBA00022692"/>
    </source>
</evidence>
<keyword evidence="11 12" id="KW-1006">Bacterial flagellum protein export</keyword>
<evidence type="ECO:0000256" key="12">
    <source>
        <dbReference type="RuleBase" id="RU362069"/>
    </source>
</evidence>
<keyword evidence="5 12" id="KW-0812">Transmembrane</keyword>
<evidence type="ECO:0000256" key="3">
    <source>
        <dbReference type="ARBA" id="ARBA00022448"/>
    </source>
</evidence>
<keyword evidence="15" id="KW-1185">Reference proteome</keyword>
<keyword evidence="3 12" id="KW-0813">Transport</keyword>
<dbReference type="OrthoDB" id="9805111at2"/>
<organism evidence="14 15">
    <name type="scientific">Cryptosporangium aurantiacum</name>
    <dbReference type="NCBI Taxonomy" id="134849"/>
    <lineage>
        <taxon>Bacteria</taxon>
        <taxon>Bacillati</taxon>
        <taxon>Actinomycetota</taxon>
        <taxon>Actinomycetes</taxon>
        <taxon>Cryptosporangiales</taxon>
        <taxon>Cryptosporangiaceae</taxon>
        <taxon>Cryptosporangium</taxon>
    </lineage>
</organism>
<keyword evidence="4 12" id="KW-1003">Cell membrane</keyword>
<dbReference type="GO" id="GO:0044781">
    <property type="term" value="P:bacterial-type flagellum organization"/>
    <property type="evidence" value="ECO:0007669"/>
    <property type="project" value="UniProtKB-UniRule"/>
</dbReference>